<dbReference type="KEGG" id="bpo:BP951000_0934"/>
<proteinExistence type="predicted"/>
<dbReference type="Proteomes" id="UP000000332">
    <property type="component" value="Chromosome"/>
</dbReference>
<organism evidence="1 2">
    <name type="scientific">Brachyspira pilosicoli (strain ATCC BAA-1826 / 95/1000)</name>
    <dbReference type="NCBI Taxonomy" id="759914"/>
    <lineage>
        <taxon>Bacteria</taxon>
        <taxon>Pseudomonadati</taxon>
        <taxon>Spirochaetota</taxon>
        <taxon>Spirochaetia</taxon>
        <taxon>Brachyspirales</taxon>
        <taxon>Brachyspiraceae</taxon>
        <taxon>Brachyspira</taxon>
    </lineage>
</organism>
<dbReference type="STRING" id="759914.BP951000_0934"/>
<dbReference type="AlphaFoldDB" id="D8ICQ9"/>
<dbReference type="GeneID" id="56439497"/>
<sequence>MDKNIEEILKKNTYNIYHNLKNKKYYSKEDIEQLFYILKDPLLIRKVLANNGDDIYINNERLKMLLKLIPFSLKIDDGFLLFHSFIDDCSNSINWYFFISRIIEKTYINKILSLNYETEINNSFVRNIEPKNNITECDKILIAIRESIEDKNVSDDFLEKILRVVIYHQCHHKYKILSMYYIGNIYISKGKNQKANNLALTILKECKFVNDEDDKKLYCHLFLLLWGTSQYKIGNKYEGIICILSSIDILNETQNKEVIPFLENGLRILSIFILERNYLKYIEDEKIYKKLYYHTKKYNQTLEEGLGLLFDNEKILKDLENKIKNKNESDKNLGVNVFNYVMNLILHKQEKLALVYIAKYQNEILKTADSRKDIKHIILLQISKIFYYYRYDNYKYKEIIELLDDAISNINNIRDSLNNKEEKASLYEISSQIYNFYIEVAIEYIDKNIISDKNKLYSIKEKIIKVIELLSYRTIIEKKYFNFTSNNINENVELIKIKYDKLSNLYYKLIANNYTDLETLEKIVIKTEKLHNELQIKHYNFKPLSKINHIDLYQIKDILYNNEILYQVLLLDHHILNIIVDNNDIYFYMYNINNNKIKEINNNFYSSYNMNDFNEIINLISSNIKNYLDKNDKYILYLNIDIKLGHINLSSKYQELKNIKSIINITDYNILQIRNYDIFKEKITNIYNSVHGNQKDKAISIISKFLSNYNNSNNFFLIEDIYDYNNIKNISNCLILYGHGLVTKNFAIGIVDNKSLLNLEKILYYVKNINILIIISCSSGITYSINPENSISTWNTVLENYTGQIILCRWDVNANKTVELLEKILTKLDSKPLSEALFESQIEMSKNNYFMDWGGLEFWIN</sequence>
<accession>D8ICQ9</accession>
<evidence type="ECO:0000313" key="2">
    <source>
        <dbReference type="Proteomes" id="UP000000332"/>
    </source>
</evidence>
<gene>
    <name evidence="1" type="ordered locus">BP951000_0934</name>
</gene>
<dbReference type="HOGENOM" id="CLU_332258_0_0_12"/>
<dbReference type="EMBL" id="CP002025">
    <property type="protein sequence ID" value="ADK30932.1"/>
    <property type="molecule type" value="Genomic_DNA"/>
</dbReference>
<name>D8ICQ9_BRAP9</name>
<evidence type="ECO:0000313" key="1">
    <source>
        <dbReference type="EMBL" id="ADK30932.1"/>
    </source>
</evidence>
<reference evidence="1 2" key="1">
    <citation type="journal article" date="2010" name="PLoS ONE">
        <title>The complete genome sequence of the pathogenic intestinal spirochete Brachyspira pilosicoli and comparison with other Brachyspira genomes.</title>
        <authorList>
            <person name="Wanchanthuek P."/>
            <person name="Bellgard M.I."/>
            <person name="La T."/>
            <person name="Ryan K."/>
            <person name="Moolhuijzen P."/>
            <person name="Chapman B."/>
            <person name="Black M."/>
            <person name="Schibeci D."/>
            <person name="Hunter A."/>
            <person name="Barrero R."/>
            <person name="Phillips N.D."/>
            <person name="Hampson D.J."/>
        </authorList>
    </citation>
    <scope>NUCLEOTIDE SEQUENCE [LARGE SCALE GENOMIC DNA]</scope>
    <source>
        <strain evidence="2">ATCC BAA-1826 / 95/1000</strain>
    </source>
</reference>
<dbReference type="RefSeq" id="WP_013243886.1">
    <property type="nucleotide sequence ID" value="NC_014330.1"/>
</dbReference>
<dbReference type="InParanoid" id="D8ICQ9"/>
<protein>
    <submittedName>
        <fullName evidence="1">Pb-reticulocyte binding protein</fullName>
    </submittedName>
</protein>
<keyword evidence="2" id="KW-1185">Reference proteome</keyword>